<reference evidence="4 5" key="1">
    <citation type="submission" date="2021-06" db="EMBL/GenBank/DDBJ databases">
        <authorList>
            <person name="Sun Q."/>
            <person name="Li D."/>
        </authorList>
    </citation>
    <scope>NUCLEOTIDE SEQUENCE [LARGE SCALE GENOMIC DNA]</scope>
    <source>
        <strain evidence="4 5">MSJ-40</strain>
    </source>
</reference>
<evidence type="ECO:0000256" key="1">
    <source>
        <dbReference type="ARBA" id="ARBA00022630"/>
    </source>
</evidence>
<name>A0ABS6E7J9_9FIRM</name>
<dbReference type="EMBL" id="JAHLPM010000007">
    <property type="protein sequence ID" value="MBU5438203.1"/>
    <property type="molecule type" value="Genomic_DNA"/>
</dbReference>
<dbReference type="RefSeq" id="WP_216519118.1">
    <property type="nucleotide sequence ID" value="NZ_JAHLPM010000007.1"/>
</dbReference>
<protein>
    <submittedName>
        <fullName evidence="4">Flavodoxin family protein</fullName>
    </submittedName>
</protein>
<keyword evidence="1" id="KW-0285">Flavoprotein</keyword>
<comment type="caution">
    <text evidence="4">The sequence shown here is derived from an EMBL/GenBank/DDBJ whole genome shotgun (WGS) entry which is preliminary data.</text>
</comment>
<keyword evidence="2" id="KW-0288">FMN</keyword>
<evidence type="ECO:0000259" key="3">
    <source>
        <dbReference type="Pfam" id="PF03358"/>
    </source>
</evidence>
<evidence type="ECO:0000313" key="5">
    <source>
        <dbReference type="Proteomes" id="UP000749471"/>
    </source>
</evidence>
<evidence type="ECO:0000313" key="4">
    <source>
        <dbReference type="EMBL" id="MBU5438203.1"/>
    </source>
</evidence>
<organism evidence="4 5">
    <name type="scientific">Tissierella simiarum</name>
    <dbReference type="NCBI Taxonomy" id="2841534"/>
    <lineage>
        <taxon>Bacteria</taxon>
        <taxon>Bacillati</taxon>
        <taxon>Bacillota</taxon>
        <taxon>Tissierellia</taxon>
        <taxon>Tissierellales</taxon>
        <taxon>Tissierellaceae</taxon>
        <taxon>Tissierella</taxon>
    </lineage>
</organism>
<sequence length="197" mass="22875">MKKVLALMGSPRKNKNTDILLDYLLQNIEDTEYEINKVYLGDMKINHCTGCNYCGSKGQCVFKDDMISIYEGFDSSDIVILAAPLYFNSINGLAKNMIDRCQKYWSIKYQLGQEYKRNVERVGLFLSVGGAEYSHNQFNGAIPIIDFFFKAINVKYKGNYFVSNTDNRPINKRLDVREELKEIGKNIWTIEDFYLHR</sequence>
<dbReference type="PANTHER" id="PTHR43278:SF2">
    <property type="entry name" value="IRON-SULFUR FLAVOPROTEIN"/>
    <property type="match status" value="1"/>
</dbReference>
<dbReference type="Proteomes" id="UP000749471">
    <property type="component" value="Unassembled WGS sequence"/>
</dbReference>
<accession>A0ABS6E7J9</accession>
<dbReference type="Pfam" id="PF03358">
    <property type="entry name" value="FMN_red"/>
    <property type="match status" value="1"/>
</dbReference>
<dbReference type="InterPro" id="IPR005025">
    <property type="entry name" value="FMN_Rdtase-like_dom"/>
</dbReference>
<keyword evidence="5" id="KW-1185">Reference proteome</keyword>
<evidence type="ECO:0000256" key="2">
    <source>
        <dbReference type="ARBA" id="ARBA00022643"/>
    </source>
</evidence>
<dbReference type="InterPro" id="IPR051796">
    <property type="entry name" value="ISF_SsuE-like"/>
</dbReference>
<proteinExistence type="predicted"/>
<dbReference type="PANTHER" id="PTHR43278">
    <property type="entry name" value="NAD(P)H-DEPENDENT FMN-CONTAINING OXIDOREDUCTASE YWQN-RELATED"/>
    <property type="match status" value="1"/>
</dbReference>
<gene>
    <name evidence="4" type="ORF">KQI42_09295</name>
</gene>
<feature type="domain" description="NADPH-dependent FMN reductase-like" evidence="3">
    <location>
        <begin position="3"/>
        <end position="134"/>
    </location>
</feature>